<dbReference type="OrthoDB" id="186587at2"/>
<dbReference type="InterPro" id="IPR052158">
    <property type="entry name" value="INH-QAR"/>
</dbReference>
<evidence type="ECO:0000313" key="5">
    <source>
        <dbReference type="EMBL" id="TWI93353.1"/>
    </source>
</evidence>
<dbReference type="Gene3D" id="3.40.50.880">
    <property type="match status" value="1"/>
</dbReference>
<evidence type="ECO:0000313" key="6">
    <source>
        <dbReference type="Proteomes" id="UP000320593"/>
    </source>
</evidence>
<name>A0A562TIT8_9HYPH</name>
<evidence type="ECO:0000256" key="1">
    <source>
        <dbReference type="ARBA" id="ARBA00023015"/>
    </source>
</evidence>
<dbReference type="PANTHER" id="PTHR43130">
    <property type="entry name" value="ARAC-FAMILY TRANSCRIPTIONAL REGULATOR"/>
    <property type="match status" value="1"/>
</dbReference>
<dbReference type="RefSeq" id="WP_145340816.1">
    <property type="nucleotide sequence ID" value="NZ_SMLY01000059.1"/>
</dbReference>
<dbReference type="AlphaFoldDB" id="A0A562TIT8"/>
<dbReference type="Proteomes" id="UP000320593">
    <property type="component" value="Unassembled WGS sequence"/>
</dbReference>
<proteinExistence type="predicted"/>
<comment type="caution">
    <text evidence="5">The sequence shown here is derived from an EMBL/GenBank/DDBJ whole genome shotgun (WGS) entry which is preliminary data.</text>
</comment>
<dbReference type="Pfam" id="PF01965">
    <property type="entry name" value="DJ-1_PfpI"/>
    <property type="match status" value="1"/>
</dbReference>
<dbReference type="InterPro" id="IPR029062">
    <property type="entry name" value="Class_I_gatase-like"/>
</dbReference>
<dbReference type="InterPro" id="IPR018062">
    <property type="entry name" value="HTH_AraC-typ_CS"/>
</dbReference>
<dbReference type="Pfam" id="PF12833">
    <property type="entry name" value="HTH_18"/>
    <property type="match status" value="1"/>
</dbReference>
<dbReference type="PANTHER" id="PTHR43130:SF3">
    <property type="entry name" value="HTH-TYPE TRANSCRIPTIONAL REGULATOR RV1931C"/>
    <property type="match status" value="1"/>
</dbReference>
<reference evidence="5 6" key="1">
    <citation type="submission" date="2019-07" db="EMBL/GenBank/DDBJ databases">
        <title>Genomic Encyclopedia of Archaeal and Bacterial Type Strains, Phase II (KMG-II): from individual species to whole genera.</title>
        <authorList>
            <person name="Goeker M."/>
        </authorList>
    </citation>
    <scope>NUCLEOTIDE SEQUENCE [LARGE SCALE GENOMIC DNA]</scope>
    <source>
        <strain evidence="5 6">ATCC BAA-252</strain>
    </source>
</reference>
<organism evidence="5 6">
    <name type="scientific">Roseibium hamelinense</name>
    <dbReference type="NCBI Taxonomy" id="150831"/>
    <lineage>
        <taxon>Bacteria</taxon>
        <taxon>Pseudomonadati</taxon>
        <taxon>Pseudomonadota</taxon>
        <taxon>Alphaproteobacteria</taxon>
        <taxon>Hyphomicrobiales</taxon>
        <taxon>Stappiaceae</taxon>
        <taxon>Roseibium</taxon>
    </lineage>
</organism>
<dbReference type="InterPro" id="IPR009057">
    <property type="entry name" value="Homeodomain-like_sf"/>
</dbReference>
<dbReference type="InterPro" id="IPR018060">
    <property type="entry name" value="HTH_AraC"/>
</dbReference>
<keyword evidence="6" id="KW-1185">Reference proteome</keyword>
<dbReference type="GO" id="GO:0003700">
    <property type="term" value="F:DNA-binding transcription factor activity"/>
    <property type="evidence" value="ECO:0007669"/>
    <property type="project" value="InterPro"/>
</dbReference>
<gene>
    <name evidence="5" type="ORF">JM93_00909</name>
</gene>
<dbReference type="EMBL" id="VLLF01000001">
    <property type="protein sequence ID" value="TWI93353.1"/>
    <property type="molecule type" value="Genomic_DNA"/>
</dbReference>
<accession>A0A562TIT8</accession>
<dbReference type="SUPFAM" id="SSF52317">
    <property type="entry name" value="Class I glutamine amidotransferase-like"/>
    <property type="match status" value="1"/>
</dbReference>
<dbReference type="Gene3D" id="1.10.10.60">
    <property type="entry name" value="Homeodomain-like"/>
    <property type="match status" value="2"/>
</dbReference>
<dbReference type="GO" id="GO:0043565">
    <property type="term" value="F:sequence-specific DNA binding"/>
    <property type="evidence" value="ECO:0007669"/>
    <property type="project" value="InterPro"/>
</dbReference>
<dbReference type="PROSITE" id="PS01124">
    <property type="entry name" value="HTH_ARAC_FAMILY_2"/>
    <property type="match status" value="1"/>
</dbReference>
<evidence type="ECO:0000256" key="2">
    <source>
        <dbReference type="ARBA" id="ARBA00023125"/>
    </source>
</evidence>
<keyword evidence="2" id="KW-0238">DNA-binding</keyword>
<feature type="domain" description="HTH araC/xylS-type" evidence="4">
    <location>
        <begin position="200"/>
        <end position="298"/>
    </location>
</feature>
<evidence type="ECO:0000259" key="4">
    <source>
        <dbReference type="PROSITE" id="PS01124"/>
    </source>
</evidence>
<protein>
    <submittedName>
        <fullName evidence="5">Transcriptional regulator GlxA family with amidase domain</fullName>
    </submittedName>
</protein>
<keyword evidence="1" id="KW-0805">Transcription regulation</keyword>
<evidence type="ECO:0000256" key="3">
    <source>
        <dbReference type="ARBA" id="ARBA00023163"/>
    </source>
</evidence>
<dbReference type="SMART" id="SM00342">
    <property type="entry name" value="HTH_ARAC"/>
    <property type="match status" value="1"/>
</dbReference>
<dbReference type="PROSITE" id="PS00041">
    <property type="entry name" value="HTH_ARAC_FAMILY_1"/>
    <property type="match status" value="1"/>
</dbReference>
<dbReference type="SUPFAM" id="SSF46689">
    <property type="entry name" value="Homeodomain-like"/>
    <property type="match status" value="2"/>
</dbReference>
<dbReference type="InterPro" id="IPR002818">
    <property type="entry name" value="DJ-1/PfpI"/>
</dbReference>
<keyword evidence="3" id="KW-0804">Transcription</keyword>
<sequence length="308" mass="33536">MQTMLTIKLISRGDPRRSVHYGLTDLFHTASEQAALLALPGVQTVSMGSAQVPAALLVLPPEPGSPERISPGALGEAVTGAHGKGAITGSICMGAFDLASTGLLDGRRATTHWTAEQSFKSQFPRVKLDCSQMLVDDGDIVTAGGMMAWTDLGLHLVERFLGPAVMLNTARLLLADPGGREQRFYATFHANLGHGDAPILSVQHALHAAPQHKWKVAAMATIAKLGERTFLRRFKAATGENPIRYLQLLRITRARERLESTTDTVSQIGWDLGYSDINAFRKVFLELVGLTPSEYRRRFSPRARRLTG</sequence>